<proteinExistence type="predicted"/>
<dbReference type="EMBL" id="UZAK01034437">
    <property type="protein sequence ID" value="VDP44769.1"/>
    <property type="molecule type" value="Genomic_DNA"/>
</dbReference>
<evidence type="ECO:0000313" key="2">
    <source>
        <dbReference type="Proteomes" id="UP000279833"/>
    </source>
</evidence>
<reference evidence="1 2" key="2">
    <citation type="submission" date="2018-11" db="EMBL/GenBank/DDBJ databases">
        <authorList>
            <consortium name="Pathogen Informatics"/>
        </authorList>
    </citation>
    <scope>NUCLEOTIDE SEQUENCE [LARGE SCALE GENOMIC DNA]</scope>
    <source>
        <strain evidence="1">Dakar</strain>
        <strain evidence="2">Dakar, Senegal</strain>
    </source>
</reference>
<sequence>MITKDGDLSEHFSRVFSIDGGEAPTISRDNGGLLMDPVIIKKGAALRLLRHLKPDKSSGLYTIHSRILIAPADSIGR</sequence>
<evidence type="ECO:0000313" key="3">
    <source>
        <dbReference type="WBParaSite" id="SCUD_0001147401-mRNA-1"/>
    </source>
</evidence>
<dbReference type="WBParaSite" id="SCUD_0001147401-mRNA-1">
    <property type="protein sequence ID" value="SCUD_0001147401-mRNA-1"/>
    <property type="gene ID" value="SCUD_0001147401"/>
</dbReference>
<accession>A0A183K8Z3</accession>
<gene>
    <name evidence="1" type="ORF">SCUD_LOCUS11474</name>
</gene>
<organism evidence="3">
    <name type="scientific">Schistosoma curassoni</name>
    <dbReference type="NCBI Taxonomy" id="6186"/>
    <lineage>
        <taxon>Eukaryota</taxon>
        <taxon>Metazoa</taxon>
        <taxon>Spiralia</taxon>
        <taxon>Lophotrochozoa</taxon>
        <taxon>Platyhelminthes</taxon>
        <taxon>Trematoda</taxon>
        <taxon>Digenea</taxon>
        <taxon>Strigeidida</taxon>
        <taxon>Schistosomatoidea</taxon>
        <taxon>Schistosomatidae</taxon>
        <taxon>Schistosoma</taxon>
    </lineage>
</organism>
<protein>
    <submittedName>
        <fullName evidence="3">FHA domain-containing protein</fullName>
    </submittedName>
</protein>
<evidence type="ECO:0000313" key="1">
    <source>
        <dbReference type="EMBL" id="VDP44769.1"/>
    </source>
</evidence>
<dbReference type="AlphaFoldDB" id="A0A183K8Z3"/>
<reference evidence="3" key="1">
    <citation type="submission" date="2016-06" db="UniProtKB">
        <authorList>
            <consortium name="WormBaseParasite"/>
        </authorList>
    </citation>
    <scope>IDENTIFICATION</scope>
</reference>
<name>A0A183K8Z3_9TREM</name>
<dbReference type="Proteomes" id="UP000279833">
    <property type="component" value="Unassembled WGS sequence"/>
</dbReference>
<keyword evidence="2" id="KW-1185">Reference proteome</keyword>